<dbReference type="InterPro" id="IPR050314">
    <property type="entry name" value="Glycosyl_Hydrlase_18"/>
</dbReference>
<evidence type="ECO:0000259" key="5">
    <source>
        <dbReference type="PROSITE" id="PS51910"/>
    </source>
</evidence>
<dbReference type="InterPro" id="IPR001579">
    <property type="entry name" value="Glyco_hydro_18_chit_AS"/>
</dbReference>
<dbReference type="Gene3D" id="3.20.20.80">
    <property type="entry name" value="Glycosidases"/>
    <property type="match status" value="1"/>
</dbReference>
<comment type="similarity">
    <text evidence="4">Belongs to the glycosyl hydrolase 18 family.</text>
</comment>
<dbReference type="KEGG" id="mmob:F6R98_16175"/>
<accession>A0A5Q0BJC4</accession>
<evidence type="ECO:0000313" key="7">
    <source>
        <dbReference type="Proteomes" id="UP000325755"/>
    </source>
</evidence>
<organism evidence="6 7">
    <name type="scientific">Candidatus Methylospira mobilis</name>
    <dbReference type="NCBI Taxonomy" id="1808979"/>
    <lineage>
        <taxon>Bacteria</taxon>
        <taxon>Pseudomonadati</taxon>
        <taxon>Pseudomonadota</taxon>
        <taxon>Gammaproteobacteria</taxon>
        <taxon>Methylococcales</taxon>
        <taxon>Methylococcaceae</taxon>
        <taxon>Candidatus Methylospira</taxon>
    </lineage>
</organism>
<evidence type="ECO:0000256" key="3">
    <source>
        <dbReference type="RuleBase" id="RU000489"/>
    </source>
</evidence>
<dbReference type="InterPro" id="IPR001229">
    <property type="entry name" value="Jacalin-like_lectin_dom"/>
</dbReference>
<dbReference type="GO" id="GO:0004568">
    <property type="term" value="F:chitinase activity"/>
    <property type="evidence" value="ECO:0007669"/>
    <property type="project" value="TreeGrafter"/>
</dbReference>
<dbReference type="AlphaFoldDB" id="A0A5Q0BJC4"/>
<dbReference type="PROSITE" id="PS51910">
    <property type="entry name" value="GH18_2"/>
    <property type="match status" value="1"/>
</dbReference>
<sequence length="425" mass="45760">MKKRANFTGAIGAWLTSELHPTGATYSSPNSNFSSIKLNGIYGTLDYLSIGWFGVDMSNPTSPTLSTSNTYLAQQVADARAQNPDIIIFALLAYTDEITTDLQTIIADPTLLTTFANNVANFLGNNGLNGFDIDWEQPTSTLTQEQCGAWLNALGAAFGDTYYLAVSASSNQYGNVENLNADAVNANVDVFNLQSYWVSDPSVFIAHGINADLLGFGAYFESGVTALEAYQQYAAGIQYNGQQYPYQSMISWRLDSSNWPFEQSQQLLLRQYMTGQPNVVPFNDGAILNVQTTPTLIQSIVIRSGDVVDAIQCTNASSDGSYAVQLLQHGGDGGNGNDPISLTNGLTAFSYVTGNWYGQQFIAQITINGTSYPAAVNPSVSNPQMHQVTAPTGKTIIAFSGQTQYVNLAGGGFTWVLAQINPVFE</sequence>
<proteinExistence type="inferred from homology"/>
<keyword evidence="2 3" id="KW-0326">Glycosidase</keyword>
<keyword evidence="7" id="KW-1185">Reference proteome</keyword>
<dbReference type="SUPFAM" id="SSF51445">
    <property type="entry name" value="(Trans)glycosidases"/>
    <property type="match status" value="1"/>
</dbReference>
<dbReference type="Pfam" id="PF01419">
    <property type="entry name" value="Jacalin"/>
    <property type="match status" value="1"/>
</dbReference>
<dbReference type="EMBL" id="CP044205">
    <property type="protein sequence ID" value="QFY43975.1"/>
    <property type="molecule type" value="Genomic_DNA"/>
</dbReference>
<reference evidence="6 7" key="1">
    <citation type="submission" date="2019-09" db="EMBL/GenBank/DDBJ databases">
        <title>Ecophysiology of the spiral-shaped methanotroph Methylospira mobilis as revealed by the complete genome sequence.</title>
        <authorList>
            <person name="Oshkin I.Y."/>
            <person name="Dedysh S.N."/>
            <person name="Miroshnikov K."/>
            <person name="Danilova O.V."/>
            <person name="Hakobyan A."/>
            <person name="Liesack W."/>
        </authorList>
    </citation>
    <scope>NUCLEOTIDE SEQUENCE [LARGE SCALE GENOMIC DNA]</scope>
    <source>
        <strain evidence="6 7">Shm1</strain>
    </source>
</reference>
<dbReference type="GO" id="GO:0008061">
    <property type="term" value="F:chitin binding"/>
    <property type="evidence" value="ECO:0007669"/>
    <property type="project" value="TreeGrafter"/>
</dbReference>
<dbReference type="PANTHER" id="PTHR11177">
    <property type="entry name" value="CHITINASE"/>
    <property type="match status" value="1"/>
</dbReference>
<evidence type="ECO:0000256" key="1">
    <source>
        <dbReference type="ARBA" id="ARBA00022801"/>
    </source>
</evidence>
<evidence type="ECO:0000313" key="6">
    <source>
        <dbReference type="EMBL" id="QFY43975.1"/>
    </source>
</evidence>
<dbReference type="GO" id="GO:0006032">
    <property type="term" value="P:chitin catabolic process"/>
    <property type="evidence" value="ECO:0007669"/>
    <property type="project" value="TreeGrafter"/>
</dbReference>
<protein>
    <submittedName>
        <fullName evidence="6">Glycoside hydrolase family 18 protein</fullName>
    </submittedName>
</protein>
<dbReference type="GO" id="GO:0005975">
    <property type="term" value="P:carbohydrate metabolic process"/>
    <property type="evidence" value="ECO:0007669"/>
    <property type="project" value="InterPro"/>
</dbReference>
<dbReference type="InterPro" id="IPR001223">
    <property type="entry name" value="Glyco_hydro18_cat"/>
</dbReference>
<dbReference type="RefSeq" id="WP_153249944.1">
    <property type="nucleotide sequence ID" value="NZ_CP044205.1"/>
</dbReference>
<gene>
    <name evidence="6" type="ORF">F6R98_16175</name>
</gene>
<name>A0A5Q0BJC4_9GAMM</name>
<feature type="domain" description="GH18" evidence="5">
    <location>
        <begin position="5"/>
        <end position="272"/>
    </location>
</feature>
<evidence type="ECO:0000256" key="4">
    <source>
        <dbReference type="RuleBase" id="RU004453"/>
    </source>
</evidence>
<dbReference type="GO" id="GO:0005576">
    <property type="term" value="C:extracellular region"/>
    <property type="evidence" value="ECO:0007669"/>
    <property type="project" value="TreeGrafter"/>
</dbReference>
<keyword evidence="1 3" id="KW-0378">Hydrolase</keyword>
<dbReference type="Proteomes" id="UP000325755">
    <property type="component" value="Chromosome"/>
</dbReference>
<dbReference type="OrthoDB" id="9155957at2"/>
<dbReference type="InterPro" id="IPR036404">
    <property type="entry name" value="Jacalin-like_lectin_dom_sf"/>
</dbReference>
<dbReference type="InParanoid" id="A0A5Q0BJC4"/>
<evidence type="ECO:0000256" key="2">
    <source>
        <dbReference type="ARBA" id="ARBA00023295"/>
    </source>
</evidence>
<dbReference type="Pfam" id="PF00704">
    <property type="entry name" value="Glyco_hydro_18"/>
    <property type="match status" value="1"/>
</dbReference>
<dbReference type="Gene3D" id="2.100.10.30">
    <property type="entry name" value="Jacalin-like lectin domain"/>
    <property type="match status" value="1"/>
</dbReference>
<dbReference type="PROSITE" id="PS01095">
    <property type="entry name" value="GH18_1"/>
    <property type="match status" value="1"/>
</dbReference>
<dbReference type="PANTHER" id="PTHR11177:SF360">
    <property type="entry name" value="CHITINASE 4-RELATED"/>
    <property type="match status" value="1"/>
</dbReference>
<dbReference type="InterPro" id="IPR017853">
    <property type="entry name" value="GH"/>
</dbReference>